<keyword evidence="2" id="KW-1133">Transmembrane helix</keyword>
<accession>A0AB39RD55</accession>
<dbReference type="InterPro" id="IPR036365">
    <property type="entry name" value="PGBD-like_sf"/>
</dbReference>
<evidence type="ECO:0000256" key="2">
    <source>
        <dbReference type="SAM" id="Phobius"/>
    </source>
</evidence>
<keyword evidence="2" id="KW-0812">Transmembrane</keyword>
<keyword evidence="2" id="KW-0472">Membrane</keyword>
<feature type="transmembrane region" description="Helical" evidence="2">
    <location>
        <begin position="173"/>
        <end position="197"/>
    </location>
</feature>
<gene>
    <name evidence="4" type="ORF">AB5J53_15780</name>
</gene>
<name>A0AB39RD55_9ACTN</name>
<feature type="region of interest" description="Disordered" evidence="1">
    <location>
        <begin position="196"/>
        <end position="306"/>
    </location>
</feature>
<evidence type="ECO:0000259" key="3">
    <source>
        <dbReference type="Pfam" id="PF01471"/>
    </source>
</evidence>
<dbReference type="RefSeq" id="WP_369246284.1">
    <property type="nucleotide sequence ID" value="NZ_CP163443.1"/>
</dbReference>
<dbReference type="AlphaFoldDB" id="A0AB39RD55"/>
<dbReference type="Pfam" id="PF01471">
    <property type="entry name" value="PG_binding_1"/>
    <property type="match status" value="1"/>
</dbReference>
<feature type="compositionally biased region" description="Basic and acidic residues" evidence="1">
    <location>
        <begin position="142"/>
        <end position="151"/>
    </location>
</feature>
<dbReference type="Gene3D" id="1.10.101.10">
    <property type="entry name" value="PGBD-like superfamily/PGBD"/>
    <property type="match status" value="1"/>
</dbReference>
<organism evidence="4">
    <name type="scientific">Streptomyces sp. R41</name>
    <dbReference type="NCBI Taxonomy" id="3238632"/>
    <lineage>
        <taxon>Bacteria</taxon>
        <taxon>Bacillati</taxon>
        <taxon>Actinomycetota</taxon>
        <taxon>Actinomycetes</taxon>
        <taxon>Kitasatosporales</taxon>
        <taxon>Streptomycetaceae</taxon>
        <taxon>Streptomyces</taxon>
    </lineage>
</organism>
<protein>
    <submittedName>
        <fullName evidence="4">Peptidoglycan-binding protein</fullName>
    </submittedName>
</protein>
<dbReference type="InterPro" id="IPR002477">
    <property type="entry name" value="Peptidoglycan-bd-like"/>
</dbReference>
<reference evidence="4" key="1">
    <citation type="submission" date="2024-07" db="EMBL/GenBank/DDBJ databases">
        <authorList>
            <person name="Yu S.T."/>
        </authorList>
    </citation>
    <scope>NUCLEOTIDE SEQUENCE</scope>
    <source>
        <strain evidence="4">R41</strain>
    </source>
</reference>
<dbReference type="InterPro" id="IPR036366">
    <property type="entry name" value="PGBDSf"/>
</dbReference>
<feature type="region of interest" description="Disordered" evidence="1">
    <location>
        <begin position="1"/>
        <end position="26"/>
    </location>
</feature>
<dbReference type="EMBL" id="CP163443">
    <property type="protein sequence ID" value="XDQ53019.1"/>
    <property type="molecule type" value="Genomic_DNA"/>
</dbReference>
<feature type="compositionally biased region" description="Low complexity" evidence="1">
    <location>
        <begin position="212"/>
        <end position="279"/>
    </location>
</feature>
<feature type="compositionally biased region" description="Basic and acidic residues" evidence="1">
    <location>
        <begin position="287"/>
        <end position="303"/>
    </location>
</feature>
<feature type="compositionally biased region" description="Low complexity" evidence="1">
    <location>
        <begin position="70"/>
        <end position="116"/>
    </location>
</feature>
<sequence>MTEPNGHVCPECAAPRAPDGTPSCACTQRASDALRDARTAEAAAAEDFDPLRIRPYVELGAEGAAGGGAPDASGETGVPEGTGAPGAGTPKEAAAPEAAGSGPGFGSASDSDTDSAPTMRLAAVPSDATMRLGAVPSAPRAADVRLFHEQSPEPGPPAAADERPGSRRRRRTAVLGVAGAVVAVVAAAGIASGLFSYDTPARDGALPEDVRASVPEVSSAAASQSPSQSASSTGPAPVVPAPSHSASPSPSASRSSTSATPIPSATPTQTPTTASATGSVKPTQDGSDERRVQTLRRGDKGPEVTELQLRLHQLSLYTGDDDGKYDNQVEQAVRRYQWARGITADEQGVYGGATRTSLEAETSEP</sequence>
<proteinExistence type="predicted"/>
<evidence type="ECO:0000313" key="4">
    <source>
        <dbReference type="EMBL" id="XDQ53019.1"/>
    </source>
</evidence>
<feature type="domain" description="Peptidoglycan binding-like" evidence="3">
    <location>
        <begin position="301"/>
        <end position="358"/>
    </location>
</feature>
<dbReference type="SUPFAM" id="SSF47090">
    <property type="entry name" value="PGBD-like"/>
    <property type="match status" value="1"/>
</dbReference>
<feature type="region of interest" description="Disordered" evidence="1">
    <location>
        <begin position="61"/>
        <end position="171"/>
    </location>
</feature>
<evidence type="ECO:0000256" key="1">
    <source>
        <dbReference type="SAM" id="MobiDB-lite"/>
    </source>
</evidence>